<protein>
    <submittedName>
        <fullName evidence="1">Uncharacterized protein</fullName>
    </submittedName>
</protein>
<evidence type="ECO:0000313" key="2">
    <source>
        <dbReference type="Proteomes" id="UP000724584"/>
    </source>
</evidence>
<comment type="caution">
    <text evidence="1">The sequence shown here is derived from an EMBL/GenBank/DDBJ whole genome shotgun (WGS) entry which is preliminary data.</text>
</comment>
<dbReference type="Proteomes" id="UP000724584">
    <property type="component" value="Unassembled WGS sequence"/>
</dbReference>
<keyword evidence="2" id="KW-1185">Reference proteome</keyword>
<dbReference type="EMBL" id="JAGIZQ010000005">
    <property type="protein sequence ID" value="KAH6628113.1"/>
    <property type="molecule type" value="Genomic_DNA"/>
</dbReference>
<accession>A0ACB7P832</accession>
<proteinExistence type="predicted"/>
<reference evidence="1 2" key="1">
    <citation type="journal article" date="2021" name="Nat. Commun.">
        <title>Genetic determinants of endophytism in the Arabidopsis root mycobiome.</title>
        <authorList>
            <person name="Mesny F."/>
            <person name="Miyauchi S."/>
            <person name="Thiergart T."/>
            <person name="Pickel B."/>
            <person name="Atanasova L."/>
            <person name="Karlsson M."/>
            <person name="Huettel B."/>
            <person name="Barry K.W."/>
            <person name="Haridas S."/>
            <person name="Chen C."/>
            <person name="Bauer D."/>
            <person name="Andreopoulos W."/>
            <person name="Pangilinan J."/>
            <person name="LaButti K."/>
            <person name="Riley R."/>
            <person name="Lipzen A."/>
            <person name="Clum A."/>
            <person name="Drula E."/>
            <person name="Henrissat B."/>
            <person name="Kohler A."/>
            <person name="Grigoriev I.V."/>
            <person name="Martin F.M."/>
            <person name="Hacquard S."/>
        </authorList>
    </citation>
    <scope>NUCLEOTIDE SEQUENCE [LARGE SCALE GENOMIC DNA]</scope>
    <source>
        <strain evidence="1 2">MPI-SDFR-AT-0079</strain>
    </source>
</reference>
<name>A0ACB7P832_9PEZI</name>
<gene>
    <name evidence="1" type="ORF">F5144DRAFT_594205</name>
</gene>
<organism evidence="1 2">
    <name type="scientific">Chaetomium tenue</name>
    <dbReference type="NCBI Taxonomy" id="1854479"/>
    <lineage>
        <taxon>Eukaryota</taxon>
        <taxon>Fungi</taxon>
        <taxon>Dikarya</taxon>
        <taxon>Ascomycota</taxon>
        <taxon>Pezizomycotina</taxon>
        <taxon>Sordariomycetes</taxon>
        <taxon>Sordariomycetidae</taxon>
        <taxon>Sordariales</taxon>
        <taxon>Chaetomiaceae</taxon>
        <taxon>Chaetomium</taxon>
    </lineage>
</organism>
<sequence>MATDRDTGPTGNKFHKSHKDDELRRHLTRRQQSHIELVINGHPGGPRLRDILPEVGMIWPFRTFMVGNSDERVVTALRKITPHLSKERVENFFSHMFLEAAKVIARPTHPPNGNIDFMVFIKVLQRNKYIRSYEGRYPQDVVMGECAAARAGQPPVPTGRVSKDNDVDMMADGIQDLAIQQSYERGTGGWGDWPVVMDYRAHLCDLCFYL</sequence>
<evidence type="ECO:0000313" key="1">
    <source>
        <dbReference type="EMBL" id="KAH6628113.1"/>
    </source>
</evidence>